<organism evidence="3 4">
    <name type="scientific">Rubrivivax gelatinosus</name>
    <name type="common">Rhodocyclus gelatinosus</name>
    <name type="synonym">Rhodopseudomonas gelatinosa</name>
    <dbReference type="NCBI Taxonomy" id="28068"/>
    <lineage>
        <taxon>Bacteria</taxon>
        <taxon>Pseudomonadati</taxon>
        <taxon>Pseudomonadota</taxon>
        <taxon>Betaproteobacteria</taxon>
        <taxon>Burkholderiales</taxon>
        <taxon>Sphaerotilaceae</taxon>
        <taxon>Rubrivivax</taxon>
    </lineage>
</organism>
<dbReference type="GeneID" id="99685541"/>
<accession>A0A4R2MV81</accession>
<dbReference type="Proteomes" id="UP000295106">
    <property type="component" value="Unassembled WGS sequence"/>
</dbReference>
<evidence type="ECO:0000259" key="1">
    <source>
        <dbReference type="Pfam" id="PF04773"/>
    </source>
</evidence>
<evidence type="ECO:0000259" key="2">
    <source>
        <dbReference type="Pfam" id="PF16220"/>
    </source>
</evidence>
<name>A0A4R2MV81_RUBGE</name>
<dbReference type="EMBL" id="SLXD01000004">
    <property type="protein sequence ID" value="TCP03583.1"/>
    <property type="molecule type" value="Genomic_DNA"/>
</dbReference>
<evidence type="ECO:0000313" key="3">
    <source>
        <dbReference type="EMBL" id="TCP03583.1"/>
    </source>
</evidence>
<dbReference type="RefSeq" id="WP_338100690.1">
    <property type="nucleotide sequence ID" value="NZ_CP181386.1"/>
</dbReference>
<protein>
    <submittedName>
        <fullName evidence="3">FecR family protein</fullName>
    </submittedName>
</protein>
<gene>
    <name evidence="3" type="ORF">EV684_104306</name>
</gene>
<feature type="domain" description="FecR N-terminal" evidence="2">
    <location>
        <begin position="11"/>
        <end position="51"/>
    </location>
</feature>
<dbReference type="PANTHER" id="PTHR30273">
    <property type="entry name" value="PERIPLASMIC SIGNAL SENSOR AND SIGMA FACTOR ACTIVATOR FECR-RELATED"/>
    <property type="match status" value="1"/>
</dbReference>
<dbReference type="Pfam" id="PF16220">
    <property type="entry name" value="DUF4880"/>
    <property type="match status" value="1"/>
</dbReference>
<dbReference type="PIRSF" id="PIRSF018266">
    <property type="entry name" value="FecR"/>
    <property type="match status" value="1"/>
</dbReference>
<dbReference type="InterPro" id="IPR032623">
    <property type="entry name" value="FecR_N"/>
</dbReference>
<evidence type="ECO:0000313" key="4">
    <source>
        <dbReference type="Proteomes" id="UP000295106"/>
    </source>
</evidence>
<proteinExistence type="predicted"/>
<dbReference type="GO" id="GO:0016989">
    <property type="term" value="F:sigma factor antagonist activity"/>
    <property type="evidence" value="ECO:0007669"/>
    <property type="project" value="TreeGrafter"/>
</dbReference>
<comment type="caution">
    <text evidence="3">The sequence shown here is derived from an EMBL/GenBank/DDBJ whole genome shotgun (WGS) entry which is preliminary data.</text>
</comment>
<dbReference type="InterPro" id="IPR006860">
    <property type="entry name" value="FecR"/>
</dbReference>
<dbReference type="InterPro" id="IPR012373">
    <property type="entry name" value="Ferrdict_sens_TM"/>
</dbReference>
<dbReference type="PANTHER" id="PTHR30273:SF2">
    <property type="entry name" value="PROTEIN FECR"/>
    <property type="match status" value="1"/>
</dbReference>
<dbReference type="Pfam" id="PF04773">
    <property type="entry name" value="FecR"/>
    <property type="match status" value="1"/>
</dbReference>
<feature type="domain" description="FecR protein" evidence="1">
    <location>
        <begin position="122"/>
        <end position="214"/>
    </location>
</feature>
<dbReference type="AlphaFoldDB" id="A0A4R2MV81"/>
<dbReference type="Gene3D" id="2.60.120.1440">
    <property type="match status" value="1"/>
</dbReference>
<sequence length="331" mass="35707">MSVPPLDPSAREAIAWMVRLQSGEAGEADQAAFAAWLAKDERHRLAWQHLSAPVSQALAPVRSFGQKLSGQGRRMAQAVDEAASRIQRRRRALRGALALGGLGVGTAALVQRWVPLQEQFADMHTATGERRRYGLPDGSSLLLNARSAADLAFDARQRGLRLRRGAAVADIVPERHRPFSLQLLHGEVRSVATADTARVLVQQREQDSLVVALQEAVDLAPLAGPRLRLAPGEAASLSRDGARVQAEDAAAAVAWARGRVVAYDRPLGEVVDALRAYRVGLIRISEEAAALKVYGNYPLDDTLQALASIAETLPVLVHVHSGGWLVRIELA</sequence>
<reference evidence="3 4" key="1">
    <citation type="submission" date="2019-03" db="EMBL/GenBank/DDBJ databases">
        <title>Genomic Encyclopedia of Type Strains, Phase IV (KMG-IV): sequencing the most valuable type-strain genomes for metagenomic binning, comparative biology and taxonomic classification.</title>
        <authorList>
            <person name="Goeker M."/>
        </authorList>
    </citation>
    <scope>NUCLEOTIDE SEQUENCE [LARGE SCALE GENOMIC DNA]</scope>
    <source>
        <strain evidence="3 4">DSM 1709</strain>
    </source>
</reference>